<evidence type="ECO:0000259" key="17">
    <source>
        <dbReference type="PROSITE" id="PS50109"/>
    </source>
</evidence>
<dbReference type="Pfam" id="PF12833">
    <property type="entry name" value="HTH_18"/>
    <property type="match status" value="1"/>
</dbReference>
<feature type="transmembrane region" description="Helical" evidence="14">
    <location>
        <begin position="296"/>
        <end position="317"/>
    </location>
</feature>
<dbReference type="PROSITE" id="PS01124">
    <property type="entry name" value="HTH_ARAC_FAMILY_2"/>
    <property type="match status" value="1"/>
</dbReference>
<evidence type="ECO:0000256" key="5">
    <source>
        <dbReference type="ARBA" id="ARBA00022741"/>
    </source>
</evidence>
<feature type="chain" id="PRO_5020304878" description="histidine kinase" evidence="15">
    <location>
        <begin position="17"/>
        <end position="922"/>
    </location>
</feature>
<evidence type="ECO:0000259" key="18">
    <source>
        <dbReference type="PROSITE" id="PS50110"/>
    </source>
</evidence>
<feature type="coiled-coil region" evidence="13">
    <location>
        <begin position="751"/>
        <end position="795"/>
    </location>
</feature>
<dbReference type="SMART" id="SM00448">
    <property type="entry name" value="REC"/>
    <property type="match status" value="1"/>
</dbReference>
<dbReference type="GO" id="GO:0000155">
    <property type="term" value="F:phosphorelay sensor kinase activity"/>
    <property type="evidence" value="ECO:0007669"/>
    <property type="project" value="InterPro"/>
</dbReference>
<evidence type="ECO:0000256" key="7">
    <source>
        <dbReference type="ARBA" id="ARBA00022840"/>
    </source>
</evidence>
<gene>
    <name evidence="19" type="ORF">EZE20_14060</name>
</gene>
<dbReference type="PRINTS" id="PR00344">
    <property type="entry name" value="BCTRLSENSOR"/>
</dbReference>
<keyword evidence="3 12" id="KW-0597">Phosphoprotein</keyword>
<dbReference type="EMBL" id="SMJU01000008">
    <property type="protein sequence ID" value="TDB64063.1"/>
    <property type="molecule type" value="Genomic_DNA"/>
</dbReference>
<evidence type="ECO:0000313" key="20">
    <source>
        <dbReference type="Proteomes" id="UP000295706"/>
    </source>
</evidence>
<dbReference type="PROSITE" id="PS50110">
    <property type="entry name" value="RESPONSE_REGULATORY"/>
    <property type="match status" value="1"/>
</dbReference>
<dbReference type="EC" id="2.7.13.3" evidence="2"/>
<keyword evidence="7" id="KW-0067">ATP-binding</keyword>
<dbReference type="GO" id="GO:0005524">
    <property type="term" value="F:ATP binding"/>
    <property type="evidence" value="ECO:0007669"/>
    <property type="project" value="UniProtKB-KW"/>
</dbReference>
<keyword evidence="14" id="KW-0472">Membrane</keyword>
<comment type="caution">
    <text evidence="19">The sequence shown here is derived from an EMBL/GenBank/DDBJ whole genome shotgun (WGS) entry which is preliminary data.</text>
</comment>
<dbReference type="PROSITE" id="PS00041">
    <property type="entry name" value="HTH_ARAC_FAMILY_1"/>
    <property type="match status" value="1"/>
</dbReference>
<feature type="transmembrane region" description="Helical" evidence="14">
    <location>
        <begin position="243"/>
        <end position="261"/>
    </location>
</feature>
<dbReference type="CDD" id="cd17574">
    <property type="entry name" value="REC_OmpR"/>
    <property type="match status" value="1"/>
</dbReference>
<evidence type="ECO:0000256" key="11">
    <source>
        <dbReference type="ARBA" id="ARBA00023163"/>
    </source>
</evidence>
<dbReference type="Gene3D" id="2.60.40.2380">
    <property type="match status" value="1"/>
</dbReference>
<feature type="domain" description="HTH araC/xylS-type" evidence="16">
    <location>
        <begin position="822"/>
        <end position="921"/>
    </location>
</feature>
<dbReference type="PANTHER" id="PTHR43547">
    <property type="entry name" value="TWO-COMPONENT HISTIDINE KINASE"/>
    <property type="match status" value="1"/>
</dbReference>
<feature type="transmembrane region" description="Helical" evidence="14">
    <location>
        <begin position="329"/>
        <end position="348"/>
    </location>
</feature>
<feature type="modified residue" description="4-aspartylphosphate" evidence="12">
    <location>
        <position position="719"/>
    </location>
</feature>
<dbReference type="Gene3D" id="3.40.50.2300">
    <property type="match status" value="1"/>
</dbReference>
<dbReference type="Pfam" id="PF02518">
    <property type="entry name" value="HATPase_c"/>
    <property type="match status" value="1"/>
</dbReference>
<dbReference type="Pfam" id="PF07696">
    <property type="entry name" value="7TMR-DISMED2"/>
    <property type="match status" value="1"/>
</dbReference>
<dbReference type="SUPFAM" id="SSF52172">
    <property type="entry name" value="CheY-like"/>
    <property type="match status" value="1"/>
</dbReference>
<feature type="domain" description="Histidine kinase" evidence="17">
    <location>
        <begin position="416"/>
        <end position="629"/>
    </location>
</feature>
<dbReference type="RefSeq" id="WP_132118697.1">
    <property type="nucleotide sequence ID" value="NZ_SMJU01000008.1"/>
</dbReference>
<protein>
    <recommendedName>
        <fullName evidence="2">histidine kinase</fullName>
        <ecNumber evidence="2">2.7.13.3</ecNumber>
    </recommendedName>
</protein>
<keyword evidence="13" id="KW-0175">Coiled coil</keyword>
<dbReference type="Gene3D" id="1.10.10.60">
    <property type="entry name" value="Homeodomain-like"/>
    <property type="match status" value="1"/>
</dbReference>
<dbReference type="SMART" id="SM00388">
    <property type="entry name" value="HisKA"/>
    <property type="match status" value="1"/>
</dbReference>
<evidence type="ECO:0000256" key="12">
    <source>
        <dbReference type="PROSITE-ProRule" id="PRU00169"/>
    </source>
</evidence>
<dbReference type="InterPro" id="IPR018060">
    <property type="entry name" value="HTH_AraC"/>
</dbReference>
<dbReference type="SUPFAM" id="SSF46689">
    <property type="entry name" value="Homeodomain-like"/>
    <property type="match status" value="1"/>
</dbReference>
<dbReference type="SMART" id="SM00342">
    <property type="entry name" value="HTH_ARAC"/>
    <property type="match status" value="1"/>
</dbReference>
<dbReference type="InterPro" id="IPR009057">
    <property type="entry name" value="Homeodomain-like_sf"/>
</dbReference>
<dbReference type="InterPro" id="IPR036890">
    <property type="entry name" value="HATPase_C_sf"/>
</dbReference>
<name>A0A4R4K9A6_9BACT</name>
<dbReference type="Gene3D" id="1.10.287.130">
    <property type="match status" value="1"/>
</dbReference>
<keyword evidence="14" id="KW-1133">Transmembrane helix</keyword>
<organism evidence="19 20">
    <name type="scientific">Arundinibacter roseus</name>
    <dbReference type="NCBI Taxonomy" id="2070510"/>
    <lineage>
        <taxon>Bacteria</taxon>
        <taxon>Pseudomonadati</taxon>
        <taxon>Bacteroidota</taxon>
        <taxon>Cytophagia</taxon>
        <taxon>Cytophagales</taxon>
        <taxon>Spirosomataceae</taxon>
        <taxon>Arundinibacter</taxon>
    </lineage>
</organism>
<evidence type="ECO:0000256" key="4">
    <source>
        <dbReference type="ARBA" id="ARBA00022679"/>
    </source>
</evidence>
<proteinExistence type="predicted"/>
<dbReference type="InterPro" id="IPR036097">
    <property type="entry name" value="HisK_dim/P_sf"/>
</dbReference>
<dbReference type="GO" id="GO:0043565">
    <property type="term" value="F:sequence-specific DNA binding"/>
    <property type="evidence" value="ECO:0007669"/>
    <property type="project" value="InterPro"/>
</dbReference>
<keyword evidence="4" id="KW-0808">Transferase</keyword>
<reference evidence="19 20" key="1">
    <citation type="submission" date="2019-02" db="EMBL/GenBank/DDBJ databases">
        <title>Arundinibacter roseus gen. nov., sp. nov., a new member of the family Cytophagaceae.</title>
        <authorList>
            <person name="Szuroczki S."/>
            <person name="Khayer B."/>
            <person name="Sproer C."/>
            <person name="Toumi M."/>
            <person name="Szabo A."/>
            <person name="Felfoldi T."/>
            <person name="Schumann P."/>
            <person name="Toth E."/>
        </authorList>
    </citation>
    <scope>NUCLEOTIDE SEQUENCE [LARGE SCALE GENOMIC DNA]</scope>
    <source>
        <strain evidence="19 20">DMA-k-7a</strain>
    </source>
</reference>
<dbReference type="InterPro" id="IPR001789">
    <property type="entry name" value="Sig_transdc_resp-reg_receiver"/>
</dbReference>
<comment type="catalytic activity">
    <reaction evidence="1">
        <text>ATP + protein L-histidine = ADP + protein N-phospho-L-histidine.</text>
        <dbReference type="EC" id="2.7.13.3"/>
    </reaction>
</comment>
<dbReference type="InterPro" id="IPR018062">
    <property type="entry name" value="HTH_AraC-typ_CS"/>
</dbReference>
<keyword evidence="15" id="KW-0732">Signal</keyword>
<dbReference type="OrthoDB" id="9797097at2"/>
<dbReference type="FunFam" id="3.30.565.10:FF:000037">
    <property type="entry name" value="Hybrid sensor histidine kinase/response regulator"/>
    <property type="match status" value="1"/>
</dbReference>
<keyword evidence="6" id="KW-0418">Kinase</keyword>
<evidence type="ECO:0000256" key="3">
    <source>
        <dbReference type="ARBA" id="ARBA00022553"/>
    </source>
</evidence>
<evidence type="ECO:0000256" key="14">
    <source>
        <dbReference type="SAM" id="Phobius"/>
    </source>
</evidence>
<evidence type="ECO:0000313" key="19">
    <source>
        <dbReference type="EMBL" id="TDB64063.1"/>
    </source>
</evidence>
<evidence type="ECO:0000259" key="16">
    <source>
        <dbReference type="PROSITE" id="PS01124"/>
    </source>
</evidence>
<keyword evidence="5" id="KW-0547">Nucleotide-binding</keyword>
<keyword evidence="10" id="KW-0238">DNA-binding</keyword>
<evidence type="ECO:0000256" key="8">
    <source>
        <dbReference type="ARBA" id="ARBA00023012"/>
    </source>
</evidence>
<dbReference type="Proteomes" id="UP000295706">
    <property type="component" value="Unassembled WGS sequence"/>
</dbReference>
<dbReference type="Pfam" id="PF00512">
    <property type="entry name" value="HisKA"/>
    <property type="match status" value="1"/>
</dbReference>
<evidence type="ECO:0000256" key="6">
    <source>
        <dbReference type="ARBA" id="ARBA00022777"/>
    </source>
</evidence>
<keyword evidence="9" id="KW-0805">Transcription regulation</keyword>
<dbReference type="InterPro" id="IPR004358">
    <property type="entry name" value="Sig_transdc_His_kin-like_C"/>
</dbReference>
<dbReference type="Gene3D" id="3.30.565.10">
    <property type="entry name" value="Histidine kinase-like ATPase, C-terminal domain"/>
    <property type="match status" value="1"/>
</dbReference>
<keyword evidence="8" id="KW-0902">Two-component regulatory system</keyword>
<dbReference type="PANTHER" id="PTHR43547:SF2">
    <property type="entry name" value="HYBRID SIGNAL TRANSDUCTION HISTIDINE KINASE C"/>
    <property type="match status" value="1"/>
</dbReference>
<dbReference type="Pfam" id="PF00072">
    <property type="entry name" value="Response_reg"/>
    <property type="match status" value="1"/>
</dbReference>
<dbReference type="InterPro" id="IPR003594">
    <property type="entry name" value="HATPase_dom"/>
</dbReference>
<dbReference type="AlphaFoldDB" id="A0A4R4K9A6"/>
<feature type="domain" description="Response regulatory" evidence="18">
    <location>
        <begin position="671"/>
        <end position="786"/>
    </location>
</feature>
<dbReference type="InterPro" id="IPR011006">
    <property type="entry name" value="CheY-like_superfamily"/>
</dbReference>
<evidence type="ECO:0000256" key="2">
    <source>
        <dbReference type="ARBA" id="ARBA00012438"/>
    </source>
</evidence>
<dbReference type="GO" id="GO:0003700">
    <property type="term" value="F:DNA-binding transcription factor activity"/>
    <property type="evidence" value="ECO:0007669"/>
    <property type="project" value="InterPro"/>
</dbReference>
<dbReference type="SUPFAM" id="SSF47384">
    <property type="entry name" value="Homodimeric domain of signal transducing histidine kinase"/>
    <property type="match status" value="1"/>
</dbReference>
<keyword evidence="14" id="KW-0812">Transmembrane</keyword>
<evidence type="ECO:0000256" key="10">
    <source>
        <dbReference type="ARBA" id="ARBA00023125"/>
    </source>
</evidence>
<dbReference type="InterPro" id="IPR011622">
    <property type="entry name" value="7TMR_DISM_rcpt_extracell_dom2"/>
</dbReference>
<keyword evidence="11" id="KW-0804">Transcription</keyword>
<feature type="transmembrane region" description="Helical" evidence="14">
    <location>
        <begin position="354"/>
        <end position="375"/>
    </location>
</feature>
<evidence type="ECO:0000256" key="13">
    <source>
        <dbReference type="SAM" id="Coils"/>
    </source>
</evidence>
<keyword evidence="20" id="KW-1185">Reference proteome</keyword>
<dbReference type="CDD" id="cd00082">
    <property type="entry name" value="HisKA"/>
    <property type="match status" value="1"/>
</dbReference>
<dbReference type="InterPro" id="IPR005467">
    <property type="entry name" value="His_kinase_dom"/>
</dbReference>
<dbReference type="SUPFAM" id="SSF55874">
    <property type="entry name" value="ATPase domain of HSP90 chaperone/DNA topoisomerase II/histidine kinase"/>
    <property type="match status" value="1"/>
</dbReference>
<sequence length="922" mass="105640">MRLLLFSLLICGLANGQSIQLTATTKQPVILTENAFFFKDSTSALRFSEAQKQKFLPVPQSNFLLPFSDNTYWYICNLTNTISTNETWYIQWENPVVELITCYVEQPDGTFSEDKGGTFIPKNERNYTTRDPTFRINLPAGQTKKVYLKVKSQRGHRVDILLFDEKTYQANRVSNASTNSFFNGLVSLRLFYILLLAAFAVKEITFRYYSLMLLLRSLSYWGLKTSLGNFLTSNAYLATLLNFSSYHLLPIGYMLVIKVLLPFQRFPGYVRHLVHAIMGVDVLLLVFIWLDYSWYWLQASTYLVICSQLLVFGLYVFSVKKKYAIDWYYSVPFLLGIMSYFFLLLSQAGLLNALWVFEVANFFFISEIFVFGLFLGKIILSSQQAEAASQREVVFNQAQTHKLKELDALKSNFFANISHEFRTPITLLIGPLADLRSKYPQEKMIPAMQRNLKRLHVLINQLLDLSKLEAGKLQPQLIQSNIAAYLQQLFASFESLAQSRAIIFNHEQSEYHKIGCFDEDKLDKIVTNLLSNAFKYTPDNGRVEVRADYTDTHLLLKIQDYGIGIEAERLPYIFDRFYQIEPKDARQLEGSGIGLSLVNELVDVMKGQIWVNSEPGAGSTFTVKLPIDQATWAEFAIQTKTSPTFYDPGAYELTVPTKPVDPILNEYDGQILLVVEDNPDLRAYIRTIFDETFLVIEAVDGLEGLSKAFEYSPDIVISDVMMPIMDGFDMCRKIKTDARSSHIPVVLLTAKASLKDRLEGLELGADDYLEKPFSKAELQVRVRNLLKIRAELREKYSIQVANYGSRQEAIPEPVGPDELFLKEAIRVVEAHMHDSKFKVDQFCELMQVSRTNMHRKLKALANQSTTEFIRNMRLYRAATLLKNREGSISEVAYKVGFESLSYFSRSFQEQIGYSPTEWVAKH</sequence>
<accession>A0A4R4K9A6</accession>
<dbReference type="InterPro" id="IPR003661">
    <property type="entry name" value="HisK_dim/P_dom"/>
</dbReference>
<dbReference type="PROSITE" id="PS50109">
    <property type="entry name" value="HIS_KIN"/>
    <property type="match status" value="1"/>
</dbReference>
<evidence type="ECO:0000256" key="1">
    <source>
        <dbReference type="ARBA" id="ARBA00000085"/>
    </source>
</evidence>
<feature type="transmembrane region" description="Helical" evidence="14">
    <location>
        <begin position="273"/>
        <end position="290"/>
    </location>
</feature>
<evidence type="ECO:0000256" key="9">
    <source>
        <dbReference type="ARBA" id="ARBA00023015"/>
    </source>
</evidence>
<feature type="signal peptide" evidence="15">
    <location>
        <begin position="1"/>
        <end position="16"/>
    </location>
</feature>
<dbReference type="SMART" id="SM00387">
    <property type="entry name" value="HATPase_c"/>
    <property type="match status" value="1"/>
</dbReference>
<evidence type="ECO:0000256" key="15">
    <source>
        <dbReference type="SAM" id="SignalP"/>
    </source>
</evidence>